<feature type="non-terminal residue" evidence="5">
    <location>
        <position position="1"/>
    </location>
</feature>
<evidence type="ECO:0000313" key="6">
    <source>
        <dbReference type="Proteomes" id="UP000824469"/>
    </source>
</evidence>
<feature type="region of interest" description="Disordered" evidence="4">
    <location>
        <begin position="1"/>
        <end position="29"/>
    </location>
</feature>
<dbReference type="FunFam" id="3.20.20.80:FF:000020">
    <property type="entry name" value="Beta-glucosidase 12"/>
    <property type="match status" value="1"/>
</dbReference>
<dbReference type="Proteomes" id="UP000824469">
    <property type="component" value="Unassembled WGS sequence"/>
</dbReference>
<dbReference type="EMBL" id="JAHRHJ020000008">
    <property type="protein sequence ID" value="KAH9305716.1"/>
    <property type="molecule type" value="Genomic_DNA"/>
</dbReference>
<comment type="similarity">
    <text evidence="1 3">Belongs to the glycosyl hydrolase 1 family.</text>
</comment>
<dbReference type="AlphaFoldDB" id="A0AA38FKT2"/>
<dbReference type="GO" id="GO:0005975">
    <property type="term" value="P:carbohydrate metabolic process"/>
    <property type="evidence" value="ECO:0007669"/>
    <property type="project" value="InterPro"/>
</dbReference>
<dbReference type="InterPro" id="IPR017853">
    <property type="entry name" value="GH"/>
</dbReference>
<evidence type="ECO:0008006" key="7">
    <source>
        <dbReference type="Google" id="ProtNLM"/>
    </source>
</evidence>
<organism evidence="5 6">
    <name type="scientific">Taxus chinensis</name>
    <name type="common">Chinese yew</name>
    <name type="synonym">Taxus wallichiana var. chinensis</name>
    <dbReference type="NCBI Taxonomy" id="29808"/>
    <lineage>
        <taxon>Eukaryota</taxon>
        <taxon>Viridiplantae</taxon>
        <taxon>Streptophyta</taxon>
        <taxon>Embryophyta</taxon>
        <taxon>Tracheophyta</taxon>
        <taxon>Spermatophyta</taxon>
        <taxon>Pinopsida</taxon>
        <taxon>Pinidae</taxon>
        <taxon>Conifers II</taxon>
        <taxon>Cupressales</taxon>
        <taxon>Taxaceae</taxon>
        <taxon>Taxus</taxon>
    </lineage>
</organism>
<keyword evidence="6" id="KW-1185">Reference proteome</keyword>
<proteinExistence type="inferred from homology"/>
<dbReference type="PANTHER" id="PTHR10353">
    <property type="entry name" value="GLYCOSYL HYDROLASE"/>
    <property type="match status" value="1"/>
</dbReference>
<evidence type="ECO:0000256" key="2">
    <source>
        <dbReference type="ARBA" id="ARBA00022801"/>
    </source>
</evidence>
<feature type="compositionally biased region" description="Polar residues" evidence="4">
    <location>
        <begin position="16"/>
        <end position="29"/>
    </location>
</feature>
<dbReference type="SUPFAM" id="SSF51445">
    <property type="entry name" value="(Trans)glycosidases"/>
    <property type="match status" value="1"/>
</dbReference>
<evidence type="ECO:0000313" key="5">
    <source>
        <dbReference type="EMBL" id="KAH9305716.1"/>
    </source>
</evidence>
<keyword evidence="2" id="KW-0378">Hydrolase</keyword>
<dbReference type="InterPro" id="IPR001360">
    <property type="entry name" value="Glyco_hydro_1"/>
</dbReference>
<evidence type="ECO:0000256" key="1">
    <source>
        <dbReference type="ARBA" id="ARBA00010838"/>
    </source>
</evidence>
<dbReference type="OMA" id="VERAQIC"/>
<evidence type="ECO:0000256" key="4">
    <source>
        <dbReference type="SAM" id="MobiDB-lite"/>
    </source>
</evidence>
<dbReference type="PRINTS" id="PR00131">
    <property type="entry name" value="GLHYDRLASE1"/>
</dbReference>
<sequence>YEGAAKEEGRGPSIWDTFSNQSGNIDDSTNGDVAIDEYHRYQEDIDLMAAMGVDAYRFSISWSRILPNGSGNVNEAGINHYNKLLDTLVEKGIEPYVTLYHWDLPQALQDSYKGWLSSKIIRDYANYAEICFAAFGDRVKHWITFNEPHGFSISGYDLGNEAPGRCSISIPLFNHGVCRLGNSSTEPYVVAHNVLLSHAAAVQTYRAKYKKTQVGTIGIAFDVFWYEPLSNSSINVEAAQIGQDFQFGWFMDPIFFGDYPASMRRRVGSRLPTFSKIQSALVKGSLDFVGVNHYSSFYAANISFIRQLLPNGTVDTYTDSGVLPFPWNGNQTIGDPGPTLWLYIVPWGLRKLMNYIKQRYNNPLVIITENGTAEKDEPLLPLPAKLEDQKRIKYHHDYLSNLSAAIIEDGCNVQGYFAWSLLDNWEWTYGFTMRF</sequence>
<dbReference type="GO" id="GO:0008422">
    <property type="term" value="F:beta-glucosidase activity"/>
    <property type="evidence" value="ECO:0007669"/>
    <property type="project" value="TreeGrafter"/>
</dbReference>
<dbReference type="PANTHER" id="PTHR10353:SF302">
    <property type="entry name" value="BETA-GLUCOSIDASE 40"/>
    <property type="match status" value="1"/>
</dbReference>
<evidence type="ECO:0000256" key="3">
    <source>
        <dbReference type="RuleBase" id="RU003690"/>
    </source>
</evidence>
<reference evidence="5 6" key="1">
    <citation type="journal article" date="2021" name="Nat. Plants">
        <title>The Taxus genome provides insights into paclitaxel biosynthesis.</title>
        <authorList>
            <person name="Xiong X."/>
            <person name="Gou J."/>
            <person name="Liao Q."/>
            <person name="Li Y."/>
            <person name="Zhou Q."/>
            <person name="Bi G."/>
            <person name="Li C."/>
            <person name="Du R."/>
            <person name="Wang X."/>
            <person name="Sun T."/>
            <person name="Guo L."/>
            <person name="Liang H."/>
            <person name="Lu P."/>
            <person name="Wu Y."/>
            <person name="Zhang Z."/>
            <person name="Ro D.K."/>
            <person name="Shang Y."/>
            <person name="Huang S."/>
            <person name="Yan J."/>
        </authorList>
    </citation>
    <scope>NUCLEOTIDE SEQUENCE [LARGE SCALE GENOMIC DNA]</scope>
    <source>
        <strain evidence="5">Ta-2019</strain>
    </source>
</reference>
<dbReference type="Gene3D" id="3.20.20.80">
    <property type="entry name" value="Glycosidases"/>
    <property type="match status" value="1"/>
</dbReference>
<feature type="non-terminal residue" evidence="5">
    <location>
        <position position="435"/>
    </location>
</feature>
<feature type="compositionally biased region" description="Basic and acidic residues" evidence="4">
    <location>
        <begin position="1"/>
        <end position="10"/>
    </location>
</feature>
<dbReference type="Pfam" id="PF00232">
    <property type="entry name" value="Glyco_hydro_1"/>
    <property type="match status" value="1"/>
</dbReference>
<name>A0AA38FKT2_TAXCH</name>
<accession>A0AA38FKT2</accession>
<protein>
    <recommendedName>
        <fullName evidence="7">Beta-glucosidase</fullName>
    </recommendedName>
</protein>
<gene>
    <name evidence="5" type="ORF">KI387_010120</name>
</gene>
<comment type="caution">
    <text evidence="5">The sequence shown here is derived from an EMBL/GenBank/DDBJ whole genome shotgun (WGS) entry which is preliminary data.</text>
</comment>